<dbReference type="PIRSF" id="PIRSF029811">
    <property type="entry name" value="UCP029811"/>
    <property type="match status" value="1"/>
</dbReference>
<comment type="caution">
    <text evidence="3">The sequence shown here is derived from an EMBL/GenBank/DDBJ whole genome shotgun (WGS) entry which is preliminary data.</text>
</comment>
<evidence type="ECO:0000256" key="1">
    <source>
        <dbReference type="SAM" id="SignalP"/>
    </source>
</evidence>
<dbReference type="InterPro" id="IPR036761">
    <property type="entry name" value="TTHA0802/YceI-like_sf"/>
</dbReference>
<dbReference type="OrthoDB" id="9793816at2"/>
<dbReference type="PANTHER" id="PTHR34406">
    <property type="entry name" value="PROTEIN YCEI"/>
    <property type="match status" value="1"/>
</dbReference>
<evidence type="ECO:0000313" key="4">
    <source>
        <dbReference type="Proteomes" id="UP000287563"/>
    </source>
</evidence>
<gene>
    <name evidence="3" type="ORF">EDI28_10350</name>
</gene>
<evidence type="ECO:0000259" key="2">
    <source>
        <dbReference type="SMART" id="SM00867"/>
    </source>
</evidence>
<accession>A0A3S3UK23</accession>
<proteinExistence type="predicted"/>
<feature type="signal peptide" evidence="1">
    <location>
        <begin position="1"/>
        <end position="23"/>
    </location>
</feature>
<protein>
    <submittedName>
        <fullName evidence="3">YceI family protein</fullName>
    </submittedName>
</protein>
<dbReference type="Proteomes" id="UP000287563">
    <property type="component" value="Unassembled WGS sequence"/>
</dbReference>
<dbReference type="InterPro" id="IPR007372">
    <property type="entry name" value="Lipid/polyisoprenoid-bd_YceI"/>
</dbReference>
<dbReference type="SMART" id="SM00867">
    <property type="entry name" value="YceI"/>
    <property type="match status" value="1"/>
</dbReference>
<reference evidence="3 4" key="1">
    <citation type="submission" date="2018-11" db="EMBL/GenBank/DDBJ databases">
        <title>Photobacterium sp. BEI247 sp. nov., a marine bacterium isolated from Yongle Blue Hole in the South China Sea.</title>
        <authorList>
            <person name="Wang X."/>
        </authorList>
    </citation>
    <scope>NUCLEOTIDE SEQUENCE [LARGE SCALE GENOMIC DNA]</scope>
    <source>
        <strain evidence="4">BEI247</strain>
    </source>
</reference>
<dbReference type="EMBL" id="RJLM01000003">
    <property type="protein sequence ID" value="RWX55738.1"/>
    <property type="molecule type" value="Genomic_DNA"/>
</dbReference>
<dbReference type="InterPro" id="IPR027016">
    <property type="entry name" value="UCP029811"/>
</dbReference>
<sequence length="194" mass="21413">MRVCLRFWLTGLLFLGLSTSVFADWKLDNNNSIVNFISVKNDSVIEQHHFRNISGSISKAGEVKVVIDLASVDTQISIRDERMKKELFETEGFPFATLTAKVDPVLISELTPGETQSVEVEFTLDLHGIKQALAAKLQVTGLENGGLMVSTTWPVEVKSILFGLDKGIKVLKEIAKLNSILLSVPVNAQLIFVQ</sequence>
<dbReference type="Gene3D" id="2.40.128.110">
    <property type="entry name" value="Lipid/polyisoprenoid-binding, YceI-like"/>
    <property type="match status" value="1"/>
</dbReference>
<dbReference type="AlphaFoldDB" id="A0A3S3UK23"/>
<evidence type="ECO:0000313" key="3">
    <source>
        <dbReference type="EMBL" id="RWX55738.1"/>
    </source>
</evidence>
<feature type="domain" description="Lipid/polyisoprenoid-binding YceI-like" evidence="2">
    <location>
        <begin position="24"/>
        <end position="193"/>
    </location>
</feature>
<name>A0A3S3UK23_9GAMM</name>
<keyword evidence="1" id="KW-0732">Signal</keyword>
<feature type="chain" id="PRO_5018667664" evidence="1">
    <location>
        <begin position="24"/>
        <end position="194"/>
    </location>
</feature>
<dbReference type="PANTHER" id="PTHR34406:SF1">
    <property type="entry name" value="PROTEIN YCEI"/>
    <property type="match status" value="1"/>
</dbReference>
<organism evidence="3 4">
    <name type="scientific">Photobacterium chitinilyticum</name>
    <dbReference type="NCBI Taxonomy" id="2485123"/>
    <lineage>
        <taxon>Bacteria</taxon>
        <taxon>Pseudomonadati</taxon>
        <taxon>Pseudomonadota</taxon>
        <taxon>Gammaproteobacteria</taxon>
        <taxon>Vibrionales</taxon>
        <taxon>Vibrionaceae</taxon>
        <taxon>Photobacterium</taxon>
    </lineage>
</organism>
<dbReference type="Pfam" id="PF04264">
    <property type="entry name" value="YceI"/>
    <property type="match status" value="1"/>
</dbReference>
<keyword evidence="4" id="KW-1185">Reference proteome</keyword>
<dbReference type="SUPFAM" id="SSF101874">
    <property type="entry name" value="YceI-like"/>
    <property type="match status" value="1"/>
</dbReference>